<feature type="region of interest" description="Disordered" evidence="1">
    <location>
        <begin position="29"/>
        <end position="48"/>
    </location>
</feature>
<dbReference type="PATRIC" id="fig|1227456.3.peg.1675"/>
<dbReference type="PROSITE" id="PS51318">
    <property type="entry name" value="TAT"/>
    <property type="match status" value="1"/>
</dbReference>
<dbReference type="RefSeq" id="WP_005042450.1">
    <property type="nucleotide sequence ID" value="NZ_AOME01000051.1"/>
</dbReference>
<name>M0N9H2_9EURY</name>
<evidence type="ECO:0008006" key="4">
    <source>
        <dbReference type="Google" id="ProtNLM"/>
    </source>
</evidence>
<feature type="region of interest" description="Disordered" evidence="1">
    <location>
        <begin position="170"/>
        <end position="189"/>
    </location>
</feature>
<evidence type="ECO:0000313" key="3">
    <source>
        <dbReference type="Proteomes" id="UP000011625"/>
    </source>
</evidence>
<dbReference type="EMBL" id="AOME01000051">
    <property type="protein sequence ID" value="EMA53305.1"/>
    <property type="molecule type" value="Genomic_DNA"/>
</dbReference>
<dbReference type="AlphaFoldDB" id="M0N9H2"/>
<sequence>MELTRRDALAALAGGSVVGGGGAAAIGRNGEATSGAQTETDDGSSNVADASFSAVRDPLVAVAHVVYPDEITGIETFVETYALGRIEERAEYRNGVERAVAAMDDRAESWYGGRYASLDAETRDAVLREMGTDTADPVPDGSAAERVRYYVVNELLYALYTSPAGGELVGIENPQGHPGGHESYQHGPR</sequence>
<comment type="caution">
    <text evidence="2">The sequence shown here is derived from an EMBL/GenBank/DDBJ whole genome shotgun (WGS) entry which is preliminary data.</text>
</comment>
<dbReference type="InterPro" id="IPR006311">
    <property type="entry name" value="TAT_signal"/>
</dbReference>
<protein>
    <recommendedName>
        <fullName evidence="4">Gluconate 2-dehydrogenase subunit 3 family protein</fullName>
    </recommendedName>
</protein>
<dbReference type="Proteomes" id="UP000011625">
    <property type="component" value="Unassembled WGS sequence"/>
</dbReference>
<evidence type="ECO:0000313" key="2">
    <source>
        <dbReference type="EMBL" id="EMA53305.1"/>
    </source>
</evidence>
<feature type="compositionally biased region" description="Basic and acidic residues" evidence="1">
    <location>
        <begin position="179"/>
        <end position="189"/>
    </location>
</feature>
<accession>M0N9H2</accession>
<feature type="compositionally biased region" description="Polar residues" evidence="1">
    <location>
        <begin position="31"/>
        <end position="48"/>
    </location>
</feature>
<dbReference type="InterPro" id="IPR027056">
    <property type="entry name" value="Gluconate_2DH_su3"/>
</dbReference>
<gene>
    <name evidence="2" type="ORF">C450_08322</name>
</gene>
<reference evidence="2 3" key="1">
    <citation type="journal article" date="2014" name="PLoS Genet.">
        <title>Phylogenetically driven sequencing of extremely halophilic archaea reveals strategies for static and dynamic osmo-response.</title>
        <authorList>
            <person name="Becker E.A."/>
            <person name="Seitzer P.M."/>
            <person name="Tritt A."/>
            <person name="Larsen D."/>
            <person name="Krusor M."/>
            <person name="Yao A.I."/>
            <person name="Wu D."/>
            <person name="Madern D."/>
            <person name="Eisen J.A."/>
            <person name="Darling A.E."/>
            <person name="Facciotti M.T."/>
        </authorList>
    </citation>
    <scope>NUCLEOTIDE SEQUENCE [LARGE SCALE GENOMIC DNA]</scope>
    <source>
        <strain evidence="2 3">DSM 8989</strain>
    </source>
</reference>
<proteinExistence type="predicted"/>
<keyword evidence="3" id="KW-1185">Reference proteome</keyword>
<dbReference type="OrthoDB" id="198474at2157"/>
<dbReference type="Pfam" id="PF13618">
    <property type="entry name" value="Gluconate_2-dh3"/>
    <property type="match status" value="1"/>
</dbReference>
<dbReference type="STRING" id="1227456.C450_08322"/>
<organism evidence="2 3">
    <name type="scientific">Halococcus salifodinae DSM 8989</name>
    <dbReference type="NCBI Taxonomy" id="1227456"/>
    <lineage>
        <taxon>Archaea</taxon>
        <taxon>Methanobacteriati</taxon>
        <taxon>Methanobacteriota</taxon>
        <taxon>Stenosarchaea group</taxon>
        <taxon>Halobacteria</taxon>
        <taxon>Halobacteriales</taxon>
        <taxon>Halococcaceae</taxon>
        <taxon>Halococcus</taxon>
    </lineage>
</organism>
<evidence type="ECO:0000256" key="1">
    <source>
        <dbReference type="SAM" id="MobiDB-lite"/>
    </source>
</evidence>